<keyword evidence="2" id="KW-1185">Reference proteome</keyword>
<proteinExistence type="predicted"/>
<sequence>MPLTLLPDLGDLLRLQPQFNAGTVVEALRHLGAREVWWATGRDPDHPLRDALPAAGVALHEAAPDWSWADAEHEQLLSFLGQYPQGRERLKRAAQAGRELAALVTAPSRCPRRSAPTF</sequence>
<evidence type="ECO:0000313" key="1">
    <source>
        <dbReference type="EMBL" id="MFC6659701.1"/>
    </source>
</evidence>
<name>A0ABW1ZFT8_9DEIO</name>
<protein>
    <submittedName>
        <fullName evidence="1">Uncharacterized protein</fullName>
    </submittedName>
</protein>
<comment type="caution">
    <text evidence="1">The sequence shown here is derived from an EMBL/GenBank/DDBJ whole genome shotgun (WGS) entry which is preliminary data.</text>
</comment>
<dbReference type="RefSeq" id="WP_380054372.1">
    <property type="nucleotide sequence ID" value="NZ_JBHSWB010000001.1"/>
</dbReference>
<accession>A0ABW1ZFT8</accession>
<gene>
    <name evidence="1" type="ORF">ACFP90_04490</name>
</gene>
<dbReference type="EMBL" id="JBHSWB010000001">
    <property type="protein sequence ID" value="MFC6659701.1"/>
    <property type="molecule type" value="Genomic_DNA"/>
</dbReference>
<evidence type="ECO:0000313" key="2">
    <source>
        <dbReference type="Proteomes" id="UP001596317"/>
    </source>
</evidence>
<organism evidence="1 2">
    <name type="scientific">Deinococcus multiflagellatus</name>
    <dbReference type="NCBI Taxonomy" id="1656887"/>
    <lineage>
        <taxon>Bacteria</taxon>
        <taxon>Thermotogati</taxon>
        <taxon>Deinococcota</taxon>
        <taxon>Deinococci</taxon>
        <taxon>Deinococcales</taxon>
        <taxon>Deinococcaceae</taxon>
        <taxon>Deinococcus</taxon>
    </lineage>
</organism>
<dbReference type="Proteomes" id="UP001596317">
    <property type="component" value="Unassembled WGS sequence"/>
</dbReference>
<reference evidence="2" key="1">
    <citation type="journal article" date="2019" name="Int. J. Syst. Evol. Microbiol.">
        <title>The Global Catalogue of Microorganisms (GCM) 10K type strain sequencing project: providing services to taxonomists for standard genome sequencing and annotation.</title>
        <authorList>
            <consortium name="The Broad Institute Genomics Platform"/>
            <consortium name="The Broad Institute Genome Sequencing Center for Infectious Disease"/>
            <person name="Wu L."/>
            <person name="Ma J."/>
        </authorList>
    </citation>
    <scope>NUCLEOTIDE SEQUENCE [LARGE SCALE GENOMIC DNA]</scope>
    <source>
        <strain evidence="2">CCUG 63830</strain>
    </source>
</reference>